<name>A0A844G9V5_9NEIS</name>
<proteinExistence type="predicted"/>
<gene>
    <name evidence="1" type="ORF">GKE73_01185</name>
</gene>
<reference evidence="1 2" key="1">
    <citation type="submission" date="2019-11" db="EMBL/GenBank/DDBJ databases">
        <title>Draft genome sequence of Paludibacterium sp. dN18-1.</title>
        <authorList>
            <person name="Im W.-T."/>
        </authorList>
    </citation>
    <scope>NUCLEOTIDE SEQUENCE [LARGE SCALE GENOMIC DNA]</scope>
    <source>
        <strain evidence="2">dN 18-1</strain>
    </source>
</reference>
<evidence type="ECO:0000313" key="2">
    <source>
        <dbReference type="Proteomes" id="UP000446658"/>
    </source>
</evidence>
<dbReference type="RefSeq" id="WP_230368806.1">
    <property type="nucleotide sequence ID" value="NZ_WLYX01000001.1"/>
</dbReference>
<dbReference type="EMBL" id="WLYX01000001">
    <property type="protein sequence ID" value="MTD32399.1"/>
    <property type="molecule type" value="Genomic_DNA"/>
</dbReference>
<keyword evidence="2" id="KW-1185">Reference proteome</keyword>
<sequence>MDRRPVRALAQSQIETGNQITAARQLSAIGYGPTGTPHITVPAEGPKKLSEIYREHLARTESAYTLNLDPKAQLHPFCARVLSEFDRIHGYQLDAELKVLSQGATDMGSTQLPFGVQREVIRQALSDLNVLELVQTLTDFTAQATTQIPYEIRDTSQVMNDGVVYEGQPIPFA</sequence>
<comment type="caution">
    <text evidence="1">The sequence shown here is derived from an EMBL/GenBank/DDBJ whole genome shotgun (WGS) entry which is preliminary data.</text>
</comment>
<organism evidence="1 2">
    <name type="scientific">Paludibacterium denitrificans</name>
    <dbReference type="NCBI Taxonomy" id="2675226"/>
    <lineage>
        <taxon>Bacteria</taxon>
        <taxon>Pseudomonadati</taxon>
        <taxon>Pseudomonadota</taxon>
        <taxon>Betaproteobacteria</taxon>
        <taxon>Neisseriales</taxon>
        <taxon>Chromobacteriaceae</taxon>
        <taxon>Paludibacterium</taxon>
    </lineage>
</organism>
<accession>A0A844G9V5</accession>
<evidence type="ECO:0000313" key="1">
    <source>
        <dbReference type="EMBL" id="MTD32399.1"/>
    </source>
</evidence>
<dbReference type="AlphaFoldDB" id="A0A844G9V5"/>
<protein>
    <submittedName>
        <fullName evidence="1">Uncharacterized protein</fullName>
    </submittedName>
</protein>
<dbReference type="Proteomes" id="UP000446658">
    <property type="component" value="Unassembled WGS sequence"/>
</dbReference>